<sequence length="453" mass="50627">MPNRRVNQLQPEVHFEEVMENHDAESVECCVPTGCTLKDPIHLADLTDARKVLCNNEQCTTSGFMHSACFEAWEAGVLAFLKSCGRARSWSEKQRHQNLWTKKGYDLAFKACGCRCGRGHLRKDLDWIPPKPQNVLQPEQQKRKKKHKQNALPILGLGFPQPQLHHSGSPPKNGNGNMEPIRARTNSMSSTGSTGSPSSGNSSNAESPSPIHAPSNVRRKSGSGANFDFFAERTRHGSGTNGIFSRRLDFRSFNVLPRHKINSYHIKMEEEGSAGDEIRCFILSTLAASRTGKVNCTLCFSGMPVFDRYPLVDGTFFLSPTHHSPASLPVKIDGREQYLSAICMSCLEGWGSRVVCKGCRRPWDGSQLILGSMYSFDVFAANPCCSARLQCNNCSQLVLHPEQRLAFFSDYSRSAPCPFCGLLDHHFIKPLHKVYDILTLQQQQQPKHHLIRT</sequence>
<evidence type="ECO:0008006" key="6">
    <source>
        <dbReference type="Google" id="ProtNLM"/>
    </source>
</evidence>
<dbReference type="EMBL" id="LR899627">
    <property type="protein sequence ID" value="CAD7241226.1"/>
    <property type="molecule type" value="Genomic_DNA"/>
</dbReference>
<evidence type="ECO:0000313" key="5">
    <source>
        <dbReference type="Proteomes" id="UP000677054"/>
    </source>
</evidence>
<feature type="domain" description="Headcase N-terminal" evidence="2">
    <location>
        <begin position="28"/>
        <end position="127"/>
    </location>
</feature>
<feature type="compositionally biased region" description="Low complexity" evidence="1">
    <location>
        <begin position="185"/>
        <end position="210"/>
    </location>
</feature>
<dbReference type="Pfam" id="PF16002">
    <property type="entry name" value="Headcase"/>
    <property type="match status" value="1"/>
</dbReference>
<evidence type="ECO:0000313" key="4">
    <source>
        <dbReference type="EMBL" id="CAD7241226.1"/>
    </source>
</evidence>
<dbReference type="EMBL" id="CAJPEV010000110">
    <property type="protein sequence ID" value="CAG0880744.1"/>
    <property type="molecule type" value="Genomic_DNA"/>
</dbReference>
<feature type="domain" description="Headcase middle" evidence="3">
    <location>
        <begin position="236"/>
        <end position="431"/>
    </location>
</feature>
<proteinExistence type="predicted"/>
<accession>A0A7R8WZN1</accession>
<dbReference type="Pfam" id="PF15353">
    <property type="entry name" value="HECA_N"/>
    <property type="match status" value="1"/>
</dbReference>
<evidence type="ECO:0000259" key="3">
    <source>
        <dbReference type="Pfam" id="PF16002"/>
    </source>
</evidence>
<feature type="region of interest" description="Disordered" evidence="1">
    <location>
        <begin position="127"/>
        <end position="220"/>
    </location>
</feature>
<evidence type="ECO:0000259" key="2">
    <source>
        <dbReference type="Pfam" id="PF15353"/>
    </source>
</evidence>
<dbReference type="AlphaFoldDB" id="A0A7R8WZN1"/>
<organism evidence="4">
    <name type="scientific">Darwinula stevensoni</name>
    <dbReference type="NCBI Taxonomy" id="69355"/>
    <lineage>
        <taxon>Eukaryota</taxon>
        <taxon>Metazoa</taxon>
        <taxon>Ecdysozoa</taxon>
        <taxon>Arthropoda</taxon>
        <taxon>Crustacea</taxon>
        <taxon>Oligostraca</taxon>
        <taxon>Ostracoda</taxon>
        <taxon>Podocopa</taxon>
        <taxon>Podocopida</taxon>
        <taxon>Darwinulocopina</taxon>
        <taxon>Darwinuloidea</taxon>
        <taxon>Darwinulidae</taxon>
        <taxon>Darwinula</taxon>
    </lineage>
</organism>
<keyword evidence="5" id="KW-1185">Reference proteome</keyword>
<dbReference type="OrthoDB" id="10012848at2759"/>
<name>A0A7R8WZN1_9CRUS</name>
<dbReference type="InterPro" id="IPR026066">
    <property type="entry name" value="Headcase"/>
</dbReference>
<gene>
    <name evidence="4" type="ORF">DSTB1V02_LOCUS1226</name>
</gene>
<feature type="compositionally biased region" description="Polar residues" evidence="1">
    <location>
        <begin position="164"/>
        <end position="176"/>
    </location>
</feature>
<dbReference type="InterPro" id="IPR054537">
    <property type="entry name" value="HECA_N"/>
</dbReference>
<dbReference type="PANTHER" id="PTHR13425">
    <property type="entry name" value="HEADCASE PROTEIN"/>
    <property type="match status" value="1"/>
</dbReference>
<dbReference type="PANTHER" id="PTHR13425:SF3">
    <property type="entry name" value="HEADCASE PROTEIN HOMOLOG"/>
    <property type="match status" value="1"/>
</dbReference>
<reference evidence="4" key="1">
    <citation type="submission" date="2020-11" db="EMBL/GenBank/DDBJ databases">
        <authorList>
            <person name="Tran Van P."/>
        </authorList>
    </citation>
    <scope>NUCLEOTIDE SEQUENCE</scope>
</reference>
<dbReference type="Proteomes" id="UP000677054">
    <property type="component" value="Unassembled WGS sequence"/>
</dbReference>
<protein>
    <recommendedName>
        <fullName evidence="6">Headcase protein</fullName>
    </recommendedName>
</protein>
<dbReference type="InterPro" id="IPR031947">
    <property type="entry name" value="Headcase_mid"/>
</dbReference>
<evidence type="ECO:0000256" key="1">
    <source>
        <dbReference type="SAM" id="MobiDB-lite"/>
    </source>
</evidence>